<dbReference type="SUPFAM" id="SSF53623">
    <property type="entry name" value="MurD-like peptide ligases, catalytic domain"/>
    <property type="match status" value="1"/>
</dbReference>
<dbReference type="GO" id="GO:0005524">
    <property type="term" value="F:ATP binding"/>
    <property type="evidence" value="ECO:0007669"/>
    <property type="project" value="UniProtKB-KW"/>
</dbReference>
<evidence type="ECO:0000256" key="21">
    <source>
        <dbReference type="ARBA" id="ARBA00049161"/>
    </source>
</evidence>
<keyword evidence="13" id="KW-0460">Magnesium</keyword>
<dbReference type="PIRSF" id="PIRSF001563">
    <property type="entry name" value="Folylpolyglu_synth"/>
    <property type="match status" value="1"/>
</dbReference>
<comment type="caution">
    <text evidence="25">The sequence shown here is derived from an EMBL/GenBank/DDBJ whole genome shotgun (WGS) entry which is preliminary data.</text>
</comment>
<keyword evidence="9 22" id="KW-0436">Ligase</keyword>
<evidence type="ECO:0000256" key="6">
    <source>
        <dbReference type="ARBA" id="ARBA00013023"/>
    </source>
</evidence>
<reference evidence="26" key="1">
    <citation type="submission" date="2017-06" db="EMBL/GenBank/DDBJ databases">
        <title>Genome analysis of Fimbriiglobus ruber SP5, the first member of the order Planctomycetales with confirmed chitinolytic capability.</title>
        <authorList>
            <person name="Ravin N.V."/>
            <person name="Rakitin A.L."/>
            <person name="Ivanova A.A."/>
            <person name="Beletsky A.V."/>
            <person name="Kulichevskaya I.S."/>
            <person name="Mardanov A.V."/>
            <person name="Dedysh S.N."/>
        </authorList>
    </citation>
    <scope>NUCLEOTIDE SEQUENCE [LARGE SCALE GENOMIC DNA]</scope>
    <source>
        <strain evidence="26">SP5</strain>
    </source>
</reference>
<protein>
    <recommendedName>
        <fullName evidence="8">Dihydrofolate synthase/folylpolyglutamate synthase</fullName>
        <ecNumber evidence="6">6.3.2.12</ecNumber>
        <ecNumber evidence="7">6.3.2.17</ecNumber>
    </recommendedName>
    <alternativeName>
        <fullName evidence="17">Folylpoly-gamma-glutamate synthetase-dihydrofolate synthetase</fullName>
    </alternativeName>
    <alternativeName>
        <fullName evidence="15">Folylpolyglutamate synthetase</fullName>
    </alternativeName>
    <alternativeName>
        <fullName evidence="16">Tetrahydrofolylpolyglutamate synthase</fullName>
    </alternativeName>
</protein>
<evidence type="ECO:0000256" key="5">
    <source>
        <dbReference type="ARBA" id="ARBA00008276"/>
    </source>
</evidence>
<dbReference type="Pfam" id="PF02875">
    <property type="entry name" value="Mur_ligase_C"/>
    <property type="match status" value="1"/>
</dbReference>
<dbReference type="EMBL" id="NIDE01000003">
    <property type="protein sequence ID" value="OWK44462.1"/>
    <property type="molecule type" value="Genomic_DNA"/>
</dbReference>
<dbReference type="GO" id="GO:0046656">
    <property type="term" value="P:folic acid biosynthetic process"/>
    <property type="evidence" value="ECO:0007669"/>
    <property type="project" value="UniProtKB-KW"/>
</dbReference>
<dbReference type="Pfam" id="PF08245">
    <property type="entry name" value="Mur_ligase_M"/>
    <property type="match status" value="1"/>
</dbReference>
<comment type="catalytic activity">
    <reaction evidence="18">
        <text>(6S)-5,6,7,8-tetrahydrofolyl-(gamma-L-Glu)(n) + L-glutamate + ATP = (6S)-5,6,7,8-tetrahydrofolyl-(gamma-L-Glu)(n+1) + ADP + phosphate + H(+)</text>
        <dbReference type="Rhea" id="RHEA:10580"/>
        <dbReference type="Rhea" id="RHEA-COMP:14738"/>
        <dbReference type="Rhea" id="RHEA-COMP:14740"/>
        <dbReference type="ChEBI" id="CHEBI:15378"/>
        <dbReference type="ChEBI" id="CHEBI:29985"/>
        <dbReference type="ChEBI" id="CHEBI:30616"/>
        <dbReference type="ChEBI" id="CHEBI:43474"/>
        <dbReference type="ChEBI" id="CHEBI:141005"/>
        <dbReference type="ChEBI" id="CHEBI:456216"/>
        <dbReference type="EC" id="6.3.2.17"/>
    </reaction>
</comment>
<evidence type="ECO:0000256" key="14">
    <source>
        <dbReference type="ARBA" id="ARBA00022909"/>
    </source>
</evidence>
<dbReference type="InterPro" id="IPR013221">
    <property type="entry name" value="Mur_ligase_cen"/>
</dbReference>
<dbReference type="Proteomes" id="UP000214646">
    <property type="component" value="Unassembled WGS sequence"/>
</dbReference>
<comment type="function">
    <text evidence="2">Functions in two distinct reactions of the de novo folate biosynthetic pathway. Catalyzes the addition of a glutamate residue to dihydropteroate (7,8-dihydropteroate or H2Pte) to form dihydrofolate (7,8-dihydrofolate monoglutamate or H2Pte-Glu). Also catalyzes successive additions of L-glutamate to tetrahydrofolate or 10-formyltetrahydrofolate or 5,10-methylenetetrahydrofolate, leading to folylpolyglutamate derivatives.</text>
</comment>
<dbReference type="InterPro" id="IPR004101">
    <property type="entry name" value="Mur_ligase_C"/>
</dbReference>
<dbReference type="InterPro" id="IPR036615">
    <property type="entry name" value="Mur_ligase_C_dom_sf"/>
</dbReference>
<comment type="pathway">
    <text evidence="3">Cofactor biosynthesis; tetrahydrofolate biosynthesis; 7,8-dihydrofolate from 2-amino-4-hydroxy-6-hydroxymethyl-7,8-dihydropteridine diphosphate and 4-aminobenzoate: step 2/2.</text>
</comment>
<evidence type="ECO:0000256" key="19">
    <source>
        <dbReference type="ARBA" id="ARBA00047808"/>
    </source>
</evidence>
<evidence type="ECO:0000256" key="2">
    <source>
        <dbReference type="ARBA" id="ARBA00002714"/>
    </source>
</evidence>
<evidence type="ECO:0000256" key="15">
    <source>
        <dbReference type="ARBA" id="ARBA00030048"/>
    </source>
</evidence>
<dbReference type="InterPro" id="IPR001645">
    <property type="entry name" value="Folylpolyglutamate_synth"/>
</dbReference>
<dbReference type="OrthoDB" id="9809356at2"/>
<evidence type="ECO:0000256" key="7">
    <source>
        <dbReference type="ARBA" id="ARBA00013025"/>
    </source>
</evidence>
<evidence type="ECO:0000256" key="11">
    <source>
        <dbReference type="ARBA" id="ARBA00022741"/>
    </source>
</evidence>
<accession>A0A225DSQ5</accession>
<keyword evidence="26" id="KW-1185">Reference proteome</keyword>
<dbReference type="InterPro" id="IPR036565">
    <property type="entry name" value="Mur-like_cat_sf"/>
</dbReference>
<comment type="pathway">
    <text evidence="4">Cofactor biosynthesis; tetrahydrofolylpolyglutamate biosynthesis.</text>
</comment>
<sequence length="458" mass="49590">MLVGSEMTYDEAIAFWYERINFEVRSAGPGDLKLERMRALLRLVGDPHERFRVVHVTGTKGKGSTCAMVATSLRAAGYRVGLFTSPHLVHVEERMRVNDTPITRDELAARMAQIAPAVRALEAGPWPPPTFFEISTALGFLHFVSRRVDFAVVEVGLGGRFDSTNVCHPLVSVITSIGFDHTAQLGSTLEAIAYQKAGIIKRRVPVVVGVTQPGPRAVIEHVADETGSRMVQLGRDFQYEYKPGPVIDGQEPRGLGAVRVSQEGRDGPTYELGLLGEHQAANAAVAVATLEELRREGVPIPDTAIARGLRDVKWPARIELVCARPVVILDSAHNVPSAEALVATLRQSVPVPGRKVVVFAVSSDKQFADILRLLGGYFDHFYLTRYGNNPRCVAPEQLVSTLQAVAPGRSASVHPTAHEAWHAARSAAGPDDLVCVTGSVFLAGELQDAVRESQPAGR</sequence>
<gene>
    <name evidence="25" type="ORF">FRUB_02394</name>
</gene>
<name>A0A225DSQ5_9BACT</name>
<dbReference type="GO" id="GO:0046872">
    <property type="term" value="F:metal ion binding"/>
    <property type="evidence" value="ECO:0007669"/>
    <property type="project" value="UniProtKB-KW"/>
</dbReference>
<evidence type="ECO:0000256" key="8">
    <source>
        <dbReference type="ARBA" id="ARBA00019357"/>
    </source>
</evidence>
<comment type="catalytic activity">
    <reaction evidence="19">
        <text>10-formyltetrahydrofolyl-(gamma-L-Glu)(n) + L-glutamate + ATP = 10-formyltetrahydrofolyl-(gamma-L-Glu)(n+1) + ADP + phosphate + H(+)</text>
        <dbReference type="Rhea" id="RHEA:51904"/>
        <dbReference type="Rhea" id="RHEA-COMP:13088"/>
        <dbReference type="Rhea" id="RHEA-COMP:14300"/>
        <dbReference type="ChEBI" id="CHEBI:15378"/>
        <dbReference type="ChEBI" id="CHEBI:29985"/>
        <dbReference type="ChEBI" id="CHEBI:30616"/>
        <dbReference type="ChEBI" id="CHEBI:43474"/>
        <dbReference type="ChEBI" id="CHEBI:134413"/>
        <dbReference type="ChEBI" id="CHEBI:456216"/>
        <dbReference type="EC" id="6.3.2.17"/>
    </reaction>
</comment>
<comment type="catalytic activity">
    <reaction evidence="20">
        <text>(6R)-5,10-methylenetetrahydrofolyl-(gamma-L-Glu)(n) + L-glutamate + ATP = (6R)-5,10-methylenetetrahydrofolyl-(gamma-L-Glu)(n+1) + ADP + phosphate + H(+)</text>
        <dbReference type="Rhea" id="RHEA:51912"/>
        <dbReference type="Rhea" id="RHEA-COMP:13257"/>
        <dbReference type="Rhea" id="RHEA-COMP:13258"/>
        <dbReference type="ChEBI" id="CHEBI:15378"/>
        <dbReference type="ChEBI" id="CHEBI:29985"/>
        <dbReference type="ChEBI" id="CHEBI:30616"/>
        <dbReference type="ChEBI" id="CHEBI:43474"/>
        <dbReference type="ChEBI" id="CHEBI:136572"/>
        <dbReference type="ChEBI" id="CHEBI:456216"/>
        <dbReference type="EC" id="6.3.2.17"/>
    </reaction>
</comment>
<dbReference type="Gene3D" id="3.90.190.20">
    <property type="entry name" value="Mur ligase, C-terminal domain"/>
    <property type="match status" value="1"/>
</dbReference>
<evidence type="ECO:0000256" key="4">
    <source>
        <dbReference type="ARBA" id="ARBA00005150"/>
    </source>
</evidence>
<evidence type="ECO:0000256" key="1">
    <source>
        <dbReference type="ARBA" id="ARBA00001946"/>
    </source>
</evidence>
<evidence type="ECO:0000259" key="23">
    <source>
        <dbReference type="Pfam" id="PF02875"/>
    </source>
</evidence>
<evidence type="ECO:0000256" key="18">
    <source>
        <dbReference type="ARBA" id="ARBA00047493"/>
    </source>
</evidence>
<comment type="catalytic activity">
    <reaction evidence="21">
        <text>7,8-dihydropteroate + L-glutamate + ATP = 7,8-dihydrofolate + ADP + phosphate + H(+)</text>
        <dbReference type="Rhea" id="RHEA:23584"/>
        <dbReference type="ChEBI" id="CHEBI:15378"/>
        <dbReference type="ChEBI" id="CHEBI:17839"/>
        <dbReference type="ChEBI" id="CHEBI:29985"/>
        <dbReference type="ChEBI" id="CHEBI:30616"/>
        <dbReference type="ChEBI" id="CHEBI:43474"/>
        <dbReference type="ChEBI" id="CHEBI:57451"/>
        <dbReference type="ChEBI" id="CHEBI:456216"/>
        <dbReference type="EC" id="6.3.2.12"/>
    </reaction>
</comment>
<evidence type="ECO:0000256" key="3">
    <source>
        <dbReference type="ARBA" id="ARBA00004799"/>
    </source>
</evidence>
<dbReference type="RefSeq" id="WP_088253726.1">
    <property type="nucleotide sequence ID" value="NZ_NIDE01000003.1"/>
</dbReference>
<keyword evidence="12 22" id="KW-0067">ATP-binding</keyword>
<comment type="similarity">
    <text evidence="5 22">Belongs to the folylpolyglutamate synthase family.</text>
</comment>
<proteinExistence type="inferred from homology"/>
<keyword evidence="11 22" id="KW-0547">Nucleotide-binding</keyword>
<evidence type="ECO:0000256" key="20">
    <source>
        <dbReference type="ARBA" id="ARBA00049035"/>
    </source>
</evidence>
<dbReference type="Gene3D" id="3.40.1190.10">
    <property type="entry name" value="Mur-like, catalytic domain"/>
    <property type="match status" value="1"/>
</dbReference>
<dbReference type="GO" id="GO:0008841">
    <property type="term" value="F:dihydrofolate synthase activity"/>
    <property type="evidence" value="ECO:0007669"/>
    <property type="project" value="UniProtKB-EC"/>
</dbReference>
<evidence type="ECO:0000256" key="10">
    <source>
        <dbReference type="ARBA" id="ARBA00022723"/>
    </source>
</evidence>
<evidence type="ECO:0000259" key="24">
    <source>
        <dbReference type="Pfam" id="PF08245"/>
    </source>
</evidence>
<evidence type="ECO:0000256" key="12">
    <source>
        <dbReference type="ARBA" id="ARBA00022840"/>
    </source>
</evidence>
<dbReference type="PANTHER" id="PTHR11136">
    <property type="entry name" value="FOLYLPOLYGLUTAMATE SYNTHASE-RELATED"/>
    <property type="match status" value="1"/>
</dbReference>
<keyword evidence="10" id="KW-0479">Metal-binding</keyword>
<dbReference type="SUPFAM" id="SSF53244">
    <property type="entry name" value="MurD-like peptide ligases, peptide-binding domain"/>
    <property type="match status" value="1"/>
</dbReference>
<feature type="domain" description="Mur ligase C-terminal" evidence="23">
    <location>
        <begin position="317"/>
        <end position="439"/>
    </location>
</feature>
<comment type="cofactor">
    <cofactor evidence="1">
        <name>Mg(2+)</name>
        <dbReference type="ChEBI" id="CHEBI:18420"/>
    </cofactor>
</comment>
<dbReference type="EC" id="6.3.2.12" evidence="6"/>
<evidence type="ECO:0000256" key="17">
    <source>
        <dbReference type="ARBA" id="ARBA00032510"/>
    </source>
</evidence>
<evidence type="ECO:0000313" key="26">
    <source>
        <dbReference type="Proteomes" id="UP000214646"/>
    </source>
</evidence>
<dbReference type="EC" id="6.3.2.17" evidence="7"/>
<evidence type="ECO:0000256" key="13">
    <source>
        <dbReference type="ARBA" id="ARBA00022842"/>
    </source>
</evidence>
<keyword evidence="14" id="KW-0289">Folate biosynthesis</keyword>
<dbReference type="FunFam" id="3.40.1190.10:FF:000011">
    <property type="entry name" value="Folylpolyglutamate synthase/dihydrofolate synthase"/>
    <property type="match status" value="1"/>
</dbReference>
<dbReference type="NCBIfam" id="TIGR01499">
    <property type="entry name" value="folC"/>
    <property type="match status" value="1"/>
</dbReference>
<evidence type="ECO:0000256" key="16">
    <source>
        <dbReference type="ARBA" id="ARBA00030592"/>
    </source>
</evidence>
<organism evidence="25 26">
    <name type="scientific">Fimbriiglobus ruber</name>
    <dbReference type="NCBI Taxonomy" id="1908690"/>
    <lineage>
        <taxon>Bacteria</taxon>
        <taxon>Pseudomonadati</taxon>
        <taxon>Planctomycetota</taxon>
        <taxon>Planctomycetia</taxon>
        <taxon>Gemmatales</taxon>
        <taxon>Gemmataceae</taxon>
        <taxon>Fimbriiglobus</taxon>
    </lineage>
</organism>
<evidence type="ECO:0000256" key="22">
    <source>
        <dbReference type="PIRNR" id="PIRNR001563"/>
    </source>
</evidence>
<feature type="domain" description="Mur ligase central" evidence="24">
    <location>
        <begin position="56"/>
        <end position="289"/>
    </location>
</feature>
<dbReference type="GO" id="GO:0004326">
    <property type="term" value="F:tetrahydrofolylpolyglutamate synthase activity"/>
    <property type="evidence" value="ECO:0007669"/>
    <property type="project" value="UniProtKB-EC"/>
</dbReference>
<evidence type="ECO:0000313" key="25">
    <source>
        <dbReference type="EMBL" id="OWK44462.1"/>
    </source>
</evidence>
<dbReference type="GO" id="GO:0005737">
    <property type="term" value="C:cytoplasm"/>
    <property type="evidence" value="ECO:0007669"/>
    <property type="project" value="TreeGrafter"/>
</dbReference>
<dbReference type="AlphaFoldDB" id="A0A225DSQ5"/>
<dbReference type="PANTHER" id="PTHR11136:SF0">
    <property type="entry name" value="DIHYDROFOLATE SYNTHETASE-RELATED"/>
    <property type="match status" value="1"/>
</dbReference>
<evidence type="ECO:0000256" key="9">
    <source>
        <dbReference type="ARBA" id="ARBA00022598"/>
    </source>
</evidence>